<keyword evidence="1" id="KW-0547">Nucleotide-binding</keyword>
<dbReference type="SUPFAM" id="SSF52540">
    <property type="entry name" value="P-loop containing nucleoside triphosphate hydrolases"/>
    <property type="match status" value="2"/>
</dbReference>
<dbReference type="Gene3D" id="1.10.287.380">
    <property type="entry name" value="Valyl-tRNA synthetase, C-terminal domain"/>
    <property type="match status" value="1"/>
</dbReference>
<evidence type="ECO:0000259" key="6">
    <source>
        <dbReference type="PROSITE" id="PS50893"/>
    </source>
</evidence>
<name>A0A6P1NDI9_9PROT</name>
<keyword evidence="8" id="KW-1185">Reference proteome</keyword>
<dbReference type="PANTHER" id="PTHR42855:SF1">
    <property type="entry name" value="ABC TRANSPORTER DOMAIN-CONTAINING PROTEIN"/>
    <property type="match status" value="1"/>
</dbReference>
<dbReference type="InterPro" id="IPR003439">
    <property type="entry name" value="ABC_transporter-like_ATP-bd"/>
</dbReference>
<comment type="catalytic activity">
    <reaction evidence="3">
        <text>ATP + H2O = ADP + phosphate + H(+)</text>
        <dbReference type="Rhea" id="RHEA:13065"/>
        <dbReference type="ChEBI" id="CHEBI:15377"/>
        <dbReference type="ChEBI" id="CHEBI:15378"/>
        <dbReference type="ChEBI" id="CHEBI:30616"/>
        <dbReference type="ChEBI" id="CHEBI:43474"/>
        <dbReference type="ChEBI" id="CHEBI:456216"/>
    </reaction>
</comment>
<dbReference type="InterPro" id="IPR027417">
    <property type="entry name" value="P-loop_NTPase"/>
</dbReference>
<dbReference type="InterPro" id="IPR037118">
    <property type="entry name" value="Val-tRNA_synth_C_sf"/>
</dbReference>
<feature type="coiled-coil region" evidence="5">
    <location>
        <begin position="570"/>
        <end position="597"/>
    </location>
</feature>
<dbReference type="FunFam" id="3.40.50.300:FF:000309">
    <property type="entry name" value="ABC transporter ATP-binding protein"/>
    <property type="match status" value="1"/>
</dbReference>
<dbReference type="Gene3D" id="3.40.50.300">
    <property type="entry name" value="P-loop containing nucleotide triphosphate hydrolases"/>
    <property type="match status" value="2"/>
</dbReference>
<dbReference type="RefSeq" id="WP_160618616.1">
    <property type="nucleotide sequence ID" value="NZ_CP047652.1"/>
</dbReference>
<feature type="domain" description="ABC transporter" evidence="6">
    <location>
        <begin position="6"/>
        <end position="215"/>
    </location>
</feature>
<dbReference type="InterPro" id="IPR003593">
    <property type="entry name" value="AAA+_ATPase"/>
</dbReference>
<keyword evidence="5" id="KW-0175">Coiled coil</keyword>
<evidence type="ECO:0000313" key="8">
    <source>
        <dbReference type="Proteomes" id="UP000463975"/>
    </source>
</evidence>
<accession>A0A6P1NDI9</accession>
<evidence type="ECO:0000256" key="5">
    <source>
        <dbReference type="SAM" id="Coils"/>
    </source>
</evidence>
<dbReference type="GO" id="GO:0016887">
    <property type="term" value="F:ATP hydrolysis activity"/>
    <property type="evidence" value="ECO:0007669"/>
    <property type="project" value="InterPro"/>
</dbReference>
<organism evidence="7 8">
    <name type="scientific">Aristophania vespae</name>
    <dbReference type="NCBI Taxonomy" id="2697033"/>
    <lineage>
        <taxon>Bacteria</taxon>
        <taxon>Pseudomonadati</taxon>
        <taxon>Pseudomonadota</taxon>
        <taxon>Alphaproteobacteria</taxon>
        <taxon>Acetobacterales</taxon>
        <taxon>Acetobacteraceae</taxon>
        <taxon>Aristophania</taxon>
    </lineage>
</organism>
<dbReference type="CDD" id="cd03221">
    <property type="entry name" value="ABCF_EF-3"/>
    <property type="match status" value="1"/>
</dbReference>
<dbReference type="AlphaFoldDB" id="A0A6P1NDI9"/>
<evidence type="ECO:0000313" key="7">
    <source>
        <dbReference type="EMBL" id="QHI95539.1"/>
    </source>
</evidence>
<evidence type="ECO:0000256" key="1">
    <source>
        <dbReference type="ARBA" id="ARBA00022741"/>
    </source>
</evidence>
<evidence type="ECO:0000256" key="3">
    <source>
        <dbReference type="ARBA" id="ARBA00049360"/>
    </source>
</evidence>
<sequence>MSAPILNLQNISYTLGGRPLLEGANLAIEPGHRLCLVGRNGSGKSTLLRIAAGEIHCDDGERFIQPGIKIHYLPQEPDFTVWKTTYDAVCDGLPEEEHYKARSLLTELGLTGDEDCRALSGGESRRCALAQALAKKPDLLLLDEPTNHLDLPCIMWLERELLSLGAAIVVISHDRRFLETICQSVLWLHQGETRTLEANFSHFEQWRDEQLELAEREAHKLSRQIAREEDWMRYGVTARRKRNVRRVAELAQLREARREINAQKQGSLKIEAQEADNTSKIVISAQNISWSYGTKTLVKDFSLKVLKGEAIGLCGANGAGKTTLLKLLTGLLTPQTGEVTLSPSLKLISLDQQRSILEGDRSVADVLTGGHGDIIQIGQEKRHVIGYMKDFLFRPEQARTPVSHLSGGERGRLALACALAKPSNLLVLDEPTNDLDLETLDLLQEMLSDYNGTILLVSHDRDFLDRLATSVITPEEDGVWVNYAGGYSDMLAQRRGTELNERKVLREARSETEAKNAATSSNKAITKLSYKEQRELNGLPDKIASLEADIKLCRRALSDADLYTRDPHKFEKITLLLEQKEAELTHAEERWLELEAKQEELRLA</sequence>
<dbReference type="Pfam" id="PF16326">
    <property type="entry name" value="ABC_tran_CTD"/>
    <property type="match status" value="1"/>
</dbReference>
<protein>
    <submittedName>
        <fullName evidence="7">ATP-binding cassette domain-containing protein</fullName>
    </submittedName>
</protein>
<dbReference type="Pfam" id="PF00005">
    <property type="entry name" value="ABC_tran"/>
    <property type="match status" value="2"/>
</dbReference>
<dbReference type="InterPro" id="IPR051309">
    <property type="entry name" value="ABCF_ATPase"/>
</dbReference>
<evidence type="ECO:0000256" key="4">
    <source>
        <dbReference type="ARBA" id="ARBA00061478"/>
    </source>
</evidence>
<dbReference type="SMART" id="SM00382">
    <property type="entry name" value="AAA"/>
    <property type="match status" value="2"/>
</dbReference>
<dbReference type="Proteomes" id="UP000463975">
    <property type="component" value="Chromosome"/>
</dbReference>
<dbReference type="GO" id="GO:0005524">
    <property type="term" value="F:ATP binding"/>
    <property type="evidence" value="ECO:0007669"/>
    <property type="project" value="UniProtKB-KW"/>
</dbReference>
<feature type="domain" description="ABC transporter" evidence="6">
    <location>
        <begin position="283"/>
        <end position="504"/>
    </location>
</feature>
<reference evidence="7 8" key="1">
    <citation type="submission" date="2020-01" db="EMBL/GenBank/DDBJ databases">
        <title>Genome sequencing of strain KACC 21507.</title>
        <authorList>
            <person name="Heo J."/>
            <person name="Kim S.-J."/>
            <person name="Kim J.-S."/>
            <person name="Hong S.-B."/>
            <person name="Kwon S.-W."/>
        </authorList>
    </citation>
    <scope>NUCLEOTIDE SEQUENCE [LARGE SCALE GENOMIC DNA]</scope>
    <source>
        <strain evidence="7 8">KACC 21507</strain>
    </source>
</reference>
<proteinExistence type="inferred from homology"/>
<dbReference type="GO" id="GO:0003677">
    <property type="term" value="F:DNA binding"/>
    <property type="evidence" value="ECO:0007669"/>
    <property type="project" value="InterPro"/>
</dbReference>
<keyword evidence="2 7" id="KW-0067">ATP-binding</keyword>
<dbReference type="PANTHER" id="PTHR42855">
    <property type="entry name" value="ABC TRANSPORTER ATP-BINDING SUBUNIT"/>
    <property type="match status" value="1"/>
</dbReference>
<dbReference type="InterPro" id="IPR032524">
    <property type="entry name" value="ABC_tran_C"/>
</dbReference>
<evidence type="ECO:0000256" key="2">
    <source>
        <dbReference type="ARBA" id="ARBA00022840"/>
    </source>
</evidence>
<comment type="similarity">
    <text evidence="4">Belongs to the ABC transporter superfamily. ABCF family. Uup subfamily.</text>
</comment>
<dbReference type="PROSITE" id="PS50893">
    <property type="entry name" value="ABC_TRANSPORTER_2"/>
    <property type="match status" value="2"/>
</dbReference>
<dbReference type="KEGG" id="bomb:GT348_04005"/>
<gene>
    <name evidence="7" type="ORF">GT348_04005</name>
</gene>
<dbReference type="EMBL" id="CP047652">
    <property type="protein sequence ID" value="QHI95539.1"/>
    <property type="molecule type" value="Genomic_DNA"/>
</dbReference>